<keyword evidence="11 17" id="KW-0239">DNA-directed DNA polymerase</keyword>
<keyword evidence="5" id="KW-0963">Cytoplasm</keyword>
<evidence type="ECO:0000259" key="19">
    <source>
        <dbReference type="PROSITE" id="PS50172"/>
    </source>
</evidence>
<dbReference type="HOGENOM" id="CLU_008698_5_0_1"/>
<dbReference type="PRINTS" id="PR00869">
    <property type="entry name" value="DNAPOLX"/>
</dbReference>
<evidence type="ECO:0000256" key="5">
    <source>
        <dbReference type="ARBA" id="ARBA00022490"/>
    </source>
</evidence>
<evidence type="ECO:0000313" key="20">
    <source>
        <dbReference type="EMBL" id="ETW74882.1"/>
    </source>
</evidence>
<evidence type="ECO:0000256" key="12">
    <source>
        <dbReference type="ARBA" id="ARBA00023125"/>
    </source>
</evidence>
<evidence type="ECO:0000256" key="2">
    <source>
        <dbReference type="ARBA" id="ARBA00001946"/>
    </source>
</evidence>
<feature type="domain" description="BRCT" evidence="19">
    <location>
        <begin position="43"/>
        <end position="136"/>
    </location>
</feature>
<dbReference type="InterPro" id="IPR010996">
    <property type="entry name" value="HHH_MUS81"/>
</dbReference>
<dbReference type="RefSeq" id="XP_009553349.1">
    <property type="nucleotide sequence ID" value="XM_009555054.1"/>
</dbReference>
<keyword evidence="14" id="KW-0456">Lyase</keyword>
<dbReference type="InterPro" id="IPR043519">
    <property type="entry name" value="NT_sf"/>
</dbReference>
<evidence type="ECO:0000256" key="14">
    <source>
        <dbReference type="ARBA" id="ARBA00023239"/>
    </source>
</evidence>
<dbReference type="InterPro" id="IPR018944">
    <property type="entry name" value="DNA_pol_lambd_fingers_domain"/>
</dbReference>
<evidence type="ECO:0000256" key="11">
    <source>
        <dbReference type="ARBA" id="ARBA00022932"/>
    </source>
</evidence>
<dbReference type="InterPro" id="IPR002054">
    <property type="entry name" value="DNA-dir_DNA_pol_X"/>
</dbReference>
<dbReference type="eggNOG" id="KOG2534">
    <property type="taxonomic scope" value="Eukaryota"/>
</dbReference>
<dbReference type="SUPFAM" id="SSF52113">
    <property type="entry name" value="BRCT domain"/>
    <property type="match status" value="1"/>
</dbReference>
<dbReference type="InterPro" id="IPR019843">
    <property type="entry name" value="DNA_pol-X_BS"/>
</dbReference>
<evidence type="ECO:0000256" key="8">
    <source>
        <dbReference type="ARBA" id="ARBA00022723"/>
    </source>
</evidence>
<dbReference type="OrthoDB" id="205514at2759"/>
<keyword evidence="6 17" id="KW-0808">Transferase</keyword>
<dbReference type="GO" id="GO:0006284">
    <property type="term" value="P:base-excision repair"/>
    <property type="evidence" value="ECO:0007669"/>
    <property type="project" value="TreeGrafter"/>
</dbReference>
<evidence type="ECO:0000256" key="18">
    <source>
        <dbReference type="SAM" id="MobiDB-lite"/>
    </source>
</evidence>
<evidence type="ECO:0000256" key="6">
    <source>
        <dbReference type="ARBA" id="ARBA00022679"/>
    </source>
</evidence>
<evidence type="ECO:0000256" key="16">
    <source>
        <dbReference type="ARBA" id="ARBA00049244"/>
    </source>
</evidence>
<organism evidence="20 21">
    <name type="scientific">Heterobasidion irregulare (strain TC 32-1)</name>
    <dbReference type="NCBI Taxonomy" id="747525"/>
    <lineage>
        <taxon>Eukaryota</taxon>
        <taxon>Fungi</taxon>
        <taxon>Dikarya</taxon>
        <taxon>Basidiomycota</taxon>
        <taxon>Agaricomycotina</taxon>
        <taxon>Agaricomycetes</taxon>
        <taxon>Russulales</taxon>
        <taxon>Bondarzewiaceae</taxon>
        <taxon>Heterobasidion</taxon>
        <taxon>Heterobasidion annosum species complex</taxon>
    </lineage>
</organism>
<dbReference type="PANTHER" id="PTHR11276:SF42">
    <property type="entry name" value="DNA POLYMERASE BETA"/>
    <property type="match status" value="1"/>
</dbReference>
<dbReference type="KEGG" id="hir:HETIRDRAFT_482681"/>
<dbReference type="PROSITE" id="PS50172">
    <property type="entry name" value="BRCT"/>
    <property type="match status" value="1"/>
</dbReference>
<comment type="catalytic activity">
    <reaction evidence="16 17">
        <text>DNA(n) + a 2'-deoxyribonucleoside 5'-triphosphate = DNA(n+1) + diphosphate</text>
        <dbReference type="Rhea" id="RHEA:22508"/>
        <dbReference type="Rhea" id="RHEA-COMP:17339"/>
        <dbReference type="Rhea" id="RHEA-COMP:17340"/>
        <dbReference type="ChEBI" id="CHEBI:33019"/>
        <dbReference type="ChEBI" id="CHEBI:61560"/>
        <dbReference type="ChEBI" id="CHEBI:173112"/>
        <dbReference type="EC" id="2.7.7.7"/>
    </reaction>
</comment>
<dbReference type="PRINTS" id="PR00870">
    <property type="entry name" value="DNAPOLXBETA"/>
</dbReference>
<accession>W4JMU9</accession>
<dbReference type="SUPFAM" id="SSF47802">
    <property type="entry name" value="DNA polymerase beta, N-terminal domain-like"/>
    <property type="match status" value="1"/>
</dbReference>
<keyword evidence="12" id="KW-0238">DNA-binding</keyword>
<dbReference type="InterPro" id="IPR028207">
    <property type="entry name" value="DNA_pol_B_palm_palm"/>
</dbReference>
<dbReference type="Gene3D" id="3.30.210.10">
    <property type="entry name" value="DNA polymerase, thumb domain"/>
    <property type="match status" value="1"/>
</dbReference>
<feature type="region of interest" description="Disordered" evidence="18">
    <location>
        <begin position="1"/>
        <end position="44"/>
    </location>
</feature>
<evidence type="ECO:0000256" key="10">
    <source>
        <dbReference type="ARBA" id="ARBA00022842"/>
    </source>
</evidence>
<reference evidence="20 21" key="1">
    <citation type="journal article" date="2012" name="New Phytol.">
        <title>Insight into trade-off between wood decay and parasitism from the genome of a fungal forest pathogen.</title>
        <authorList>
            <person name="Olson A."/>
            <person name="Aerts A."/>
            <person name="Asiegbu F."/>
            <person name="Belbahri L."/>
            <person name="Bouzid O."/>
            <person name="Broberg A."/>
            <person name="Canback B."/>
            <person name="Coutinho P.M."/>
            <person name="Cullen D."/>
            <person name="Dalman K."/>
            <person name="Deflorio G."/>
            <person name="van Diepen L.T."/>
            <person name="Dunand C."/>
            <person name="Duplessis S."/>
            <person name="Durling M."/>
            <person name="Gonthier P."/>
            <person name="Grimwood J."/>
            <person name="Fossdal C.G."/>
            <person name="Hansson D."/>
            <person name="Henrissat B."/>
            <person name="Hietala A."/>
            <person name="Himmelstrand K."/>
            <person name="Hoffmeister D."/>
            <person name="Hogberg N."/>
            <person name="James T.Y."/>
            <person name="Karlsson M."/>
            <person name="Kohler A."/>
            <person name="Kues U."/>
            <person name="Lee Y.H."/>
            <person name="Lin Y.C."/>
            <person name="Lind M."/>
            <person name="Lindquist E."/>
            <person name="Lombard V."/>
            <person name="Lucas S."/>
            <person name="Lunden K."/>
            <person name="Morin E."/>
            <person name="Murat C."/>
            <person name="Park J."/>
            <person name="Raffaello T."/>
            <person name="Rouze P."/>
            <person name="Salamov A."/>
            <person name="Schmutz J."/>
            <person name="Solheim H."/>
            <person name="Stahlberg J."/>
            <person name="Velez H."/>
            <person name="de Vries R.P."/>
            <person name="Wiebenga A."/>
            <person name="Woodward S."/>
            <person name="Yakovlev I."/>
            <person name="Garbelotto M."/>
            <person name="Martin F."/>
            <person name="Grigoriev I.V."/>
            <person name="Stenlid J."/>
        </authorList>
    </citation>
    <scope>NUCLEOTIDE SEQUENCE [LARGE SCALE GENOMIC DNA]</scope>
    <source>
        <strain evidence="20 21">TC 32-1</strain>
    </source>
</reference>
<dbReference type="Pfam" id="PF14792">
    <property type="entry name" value="DNA_pol_B_palm"/>
    <property type="match status" value="1"/>
</dbReference>
<keyword evidence="10" id="KW-0460">Magnesium</keyword>
<evidence type="ECO:0000256" key="17">
    <source>
        <dbReference type="RuleBase" id="RU366014"/>
    </source>
</evidence>
<dbReference type="Gene3D" id="3.30.460.10">
    <property type="entry name" value="Beta Polymerase, domain 2"/>
    <property type="match status" value="1"/>
</dbReference>
<dbReference type="SMART" id="SM00483">
    <property type="entry name" value="POLXc"/>
    <property type="match status" value="1"/>
</dbReference>
<dbReference type="Pfam" id="PF10391">
    <property type="entry name" value="DNA_pol_lambd_f"/>
    <property type="match status" value="1"/>
</dbReference>
<protein>
    <recommendedName>
        <fullName evidence="17">DNA polymerase</fullName>
        <ecNumber evidence="17">2.7.7.7</ecNumber>
    </recommendedName>
</protein>
<comment type="cofactor">
    <cofactor evidence="2">
        <name>Mg(2+)</name>
        <dbReference type="ChEBI" id="CHEBI:18420"/>
    </cofactor>
</comment>
<dbReference type="InParanoid" id="W4JMU9"/>
<dbReference type="InterPro" id="IPR036420">
    <property type="entry name" value="BRCT_dom_sf"/>
</dbReference>
<keyword evidence="21" id="KW-1185">Reference proteome</keyword>
<keyword evidence="7 17" id="KW-0548">Nucleotidyltransferase</keyword>
<comment type="cofactor">
    <cofactor evidence="1">
        <name>Mn(2+)</name>
        <dbReference type="ChEBI" id="CHEBI:29035"/>
    </cofactor>
</comment>
<dbReference type="PANTHER" id="PTHR11276">
    <property type="entry name" value="DNA POLYMERASE TYPE-X FAMILY MEMBER"/>
    <property type="match status" value="1"/>
</dbReference>
<dbReference type="EMBL" id="KI925467">
    <property type="protein sequence ID" value="ETW74882.1"/>
    <property type="molecule type" value="Genomic_DNA"/>
</dbReference>
<feature type="compositionally biased region" description="Low complexity" evidence="18">
    <location>
        <begin position="1"/>
        <end position="23"/>
    </location>
</feature>
<dbReference type="InterPro" id="IPR001357">
    <property type="entry name" value="BRCT_dom"/>
</dbReference>
<evidence type="ECO:0000256" key="7">
    <source>
        <dbReference type="ARBA" id="ARBA00022695"/>
    </source>
</evidence>
<sequence length="582" mass="64685">MPLKRPNSPTQRSTSSSKSQTPSEIQISPPKKPRLSAPPSTTSASDALKGLKVHILDAKLDSAAIAEMLALLARCGVKACQTADAADVVVTAVTMRKRLERHMDWETAKTKCVVTPEWLRRSVRDGKAAPCEEYAAVEDLRRTTTIASRESDSSARSPTRAALSLDKPSPPRVPAHLLPPAPPPAFDAASLDSGARFSCLRASPLVCANQGLCEQLDVMRRARELEGEERSALSYRRALSVRPYPRKISSTRDVQKLPYIGEKLLTMVEQYMTTGQIVEVQSTLASPRFHALEALSTVYGIGTTTARNLYALGLRTVEDLHKYYEVRVPCGDGDDSAAAADEPGQALLRGAVIDAEEDGEEPWMKIALGLREDLGKKIPRSEVEEIHRVIVSEVEVVQPGCVSTIVGGYRRGKPESNDVDIVFTHPDGDQAKGLCKRAMAWLHQKGELVSPRFLLWILKRRTIFHAHNALRTTHWDSLEKALTVFVLPSADSGGPRRLRRRVDFIFAQPETYWTAIVGWTGSTMFERDLRYWAKGRWVGLKFDSSGITRRRDSRLIYPRTEKEVFDTLGLPWIDPTMRNADL</sequence>
<dbReference type="GO" id="GO:0005634">
    <property type="term" value="C:nucleus"/>
    <property type="evidence" value="ECO:0007669"/>
    <property type="project" value="UniProtKB-SubCell"/>
</dbReference>
<dbReference type="FunCoup" id="W4JMU9">
    <property type="interactions" value="188"/>
</dbReference>
<proteinExistence type="inferred from homology"/>
<dbReference type="GO" id="GO:0046872">
    <property type="term" value="F:metal ion binding"/>
    <property type="evidence" value="ECO:0007669"/>
    <property type="project" value="UniProtKB-UniRule"/>
</dbReference>
<evidence type="ECO:0000256" key="4">
    <source>
        <dbReference type="ARBA" id="ARBA00008323"/>
    </source>
</evidence>
<name>W4JMU9_HETIT</name>
<evidence type="ECO:0000256" key="1">
    <source>
        <dbReference type="ARBA" id="ARBA00001936"/>
    </source>
</evidence>
<comment type="subcellular location">
    <subcellularLocation>
        <location evidence="3 17">Nucleus</location>
    </subcellularLocation>
</comment>
<dbReference type="PROSITE" id="PS00522">
    <property type="entry name" value="DNA_POLYMERASE_X"/>
    <property type="match status" value="1"/>
</dbReference>
<dbReference type="SUPFAM" id="SSF81585">
    <property type="entry name" value="PsbU/PolX domain-like"/>
    <property type="match status" value="1"/>
</dbReference>
<dbReference type="Gene3D" id="1.10.150.20">
    <property type="entry name" value="5' to 3' exonuclease, C-terminal subdomain"/>
    <property type="match status" value="1"/>
</dbReference>
<evidence type="ECO:0000256" key="15">
    <source>
        <dbReference type="ARBA" id="ARBA00023242"/>
    </source>
</evidence>
<dbReference type="InterPro" id="IPR037160">
    <property type="entry name" value="DNA_Pol_thumb_sf"/>
</dbReference>
<comment type="similarity">
    <text evidence="4 17">Belongs to the DNA polymerase type-X family.</text>
</comment>
<dbReference type="InterPro" id="IPR022312">
    <property type="entry name" value="DNA_pol_X"/>
</dbReference>
<comment type="function">
    <text evidence="17">DNA polymerase that functions in several pathways of DNA repair. Involved in base excision repair (BER) responsible for repair of lesions that give rise to abasic (AP) sites in DNA. Also contributes to DNA double-strand break repair by non-homologous end joining and homologous recombination. Has both template-dependent and template-independent (terminal transferase) DNA polymerase activities. Has also a 5'-deoxyribose-5-phosphate lyase (dRP lyase) activity.</text>
</comment>
<dbReference type="GO" id="GO:0006303">
    <property type="term" value="P:double-strand break repair via nonhomologous end joining"/>
    <property type="evidence" value="ECO:0007669"/>
    <property type="project" value="TreeGrafter"/>
</dbReference>
<dbReference type="InterPro" id="IPR027421">
    <property type="entry name" value="DNA_pol_lamdba_lyase_dom_sf"/>
</dbReference>
<dbReference type="Gene3D" id="3.40.50.10190">
    <property type="entry name" value="BRCT domain"/>
    <property type="match status" value="1"/>
</dbReference>
<dbReference type="CDD" id="cd00141">
    <property type="entry name" value="NT_POLXc"/>
    <property type="match status" value="1"/>
</dbReference>
<dbReference type="GO" id="GO:0016829">
    <property type="term" value="F:lyase activity"/>
    <property type="evidence" value="ECO:0007669"/>
    <property type="project" value="UniProtKB-KW"/>
</dbReference>
<dbReference type="SUPFAM" id="SSF81301">
    <property type="entry name" value="Nucleotidyltransferase"/>
    <property type="match status" value="1"/>
</dbReference>
<dbReference type="Gene3D" id="1.10.150.110">
    <property type="entry name" value="DNA polymerase beta, N-terminal domain-like"/>
    <property type="match status" value="1"/>
</dbReference>
<evidence type="ECO:0000256" key="13">
    <source>
        <dbReference type="ARBA" id="ARBA00023204"/>
    </source>
</evidence>
<keyword evidence="8" id="KW-0479">Metal-binding</keyword>
<keyword evidence="9 17" id="KW-0227">DNA damage</keyword>
<dbReference type="Pfam" id="PF14791">
    <property type="entry name" value="DNA_pol_B_thumb"/>
    <property type="match status" value="1"/>
</dbReference>
<dbReference type="GO" id="GO:0003677">
    <property type="term" value="F:DNA binding"/>
    <property type="evidence" value="ECO:0007669"/>
    <property type="project" value="UniProtKB-UniRule"/>
</dbReference>
<dbReference type="FunFam" id="3.30.210.10:FF:000005">
    <property type="entry name" value="DNA polymerase IV"/>
    <property type="match status" value="1"/>
</dbReference>
<dbReference type="AlphaFoldDB" id="W4JMU9"/>
<dbReference type="GeneID" id="20678047"/>
<dbReference type="Pfam" id="PF14716">
    <property type="entry name" value="HHH_8"/>
    <property type="match status" value="1"/>
</dbReference>
<gene>
    <name evidence="20" type="ORF">HETIRDRAFT_482681</name>
</gene>
<evidence type="ECO:0000256" key="3">
    <source>
        <dbReference type="ARBA" id="ARBA00004123"/>
    </source>
</evidence>
<keyword evidence="13 17" id="KW-0234">DNA repair</keyword>
<evidence type="ECO:0000256" key="9">
    <source>
        <dbReference type="ARBA" id="ARBA00022763"/>
    </source>
</evidence>
<dbReference type="InterPro" id="IPR002008">
    <property type="entry name" value="DNA_pol_X_beta-like"/>
</dbReference>
<dbReference type="Proteomes" id="UP000030671">
    <property type="component" value="Unassembled WGS sequence"/>
</dbReference>
<feature type="region of interest" description="Disordered" evidence="18">
    <location>
        <begin position="145"/>
        <end position="174"/>
    </location>
</feature>
<dbReference type="InterPro" id="IPR029398">
    <property type="entry name" value="PolB_thumb"/>
</dbReference>
<evidence type="ECO:0000313" key="21">
    <source>
        <dbReference type="Proteomes" id="UP000030671"/>
    </source>
</evidence>
<dbReference type="GO" id="GO:0003887">
    <property type="term" value="F:DNA-directed DNA polymerase activity"/>
    <property type="evidence" value="ECO:0007669"/>
    <property type="project" value="UniProtKB-UniRule"/>
</dbReference>
<keyword evidence="15 17" id="KW-0539">Nucleus</keyword>
<dbReference type="EC" id="2.7.7.7" evidence="17"/>
<dbReference type="STRING" id="747525.W4JMU9"/>